<keyword evidence="4 11" id="KW-0812">Transmembrane</keyword>
<gene>
    <name evidence="12" type="ORF">CVT24_001962</name>
</gene>
<dbReference type="GO" id="GO:0004933">
    <property type="term" value="F:mating-type a-factor pheromone receptor activity"/>
    <property type="evidence" value="ECO:0007669"/>
    <property type="project" value="InterPro"/>
</dbReference>
<feature type="transmembrane region" description="Helical" evidence="11">
    <location>
        <begin position="6"/>
        <end position="24"/>
    </location>
</feature>
<evidence type="ECO:0000256" key="1">
    <source>
        <dbReference type="ARBA" id="ARBA00004141"/>
    </source>
</evidence>
<keyword evidence="5 11" id="KW-1133">Transmembrane helix</keyword>
<dbReference type="InterPro" id="IPR001546">
    <property type="entry name" value="GPCR_Pheromne_A_rcpt"/>
</dbReference>
<dbReference type="AlphaFoldDB" id="A0A409YHR7"/>
<evidence type="ECO:0000256" key="7">
    <source>
        <dbReference type="ARBA" id="ARBA00023136"/>
    </source>
</evidence>
<reference evidence="12 13" key="1">
    <citation type="journal article" date="2018" name="Evol. Lett.">
        <title>Horizontal gene cluster transfer increased hallucinogenic mushroom diversity.</title>
        <authorList>
            <person name="Reynolds H.T."/>
            <person name="Vijayakumar V."/>
            <person name="Gluck-Thaler E."/>
            <person name="Korotkin H.B."/>
            <person name="Matheny P.B."/>
            <person name="Slot J.C."/>
        </authorList>
    </citation>
    <scope>NUCLEOTIDE SEQUENCE [LARGE SCALE GENOMIC DNA]</scope>
    <source>
        <strain evidence="12 13">2629</strain>
    </source>
</reference>
<protein>
    <submittedName>
        <fullName evidence="12">Uncharacterized protein</fullName>
    </submittedName>
</protein>
<evidence type="ECO:0000256" key="2">
    <source>
        <dbReference type="ARBA" id="ARBA00011085"/>
    </source>
</evidence>
<keyword evidence="13" id="KW-1185">Reference proteome</keyword>
<feature type="transmembrane region" description="Helical" evidence="11">
    <location>
        <begin position="112"/>
        <end position="132"/>
    </location>
</feature>
<comment type="caution">
    <text evidence="12">The sequence shown here is derived from an EMBL/GenBank/DDBJ whole genome shotgun (WGS) entry which is preliminary data.</text>
</comment>
<evidence type="ECO:0000256" key="6">
    <source>
        <dbReference type="ARBA" id="ARBA00023040"/>
    </source>
</evidence>
<evidence type="ECO:0000256" key="11">
    <source>
        <dbReference type="SAM" id="Phobius"/>
    </source>
</evidence>
<comment type="similarity">
    <text evidence="2">Belongs to the G-protein coupled receptor 4 family.</text>
</comment>
<comment type="subcellular location">
    <subcellularLocation>
        <location evidence="1">Membrane</location>
        <topology evidence="1">Multi-pass membrane protein</topology>
    </subcellularLocation>
</comment>
<keyword evidence="6" id="KW-0297">G-protein coupled receptor</keyword>
<dbReference type="GO" id="GO:0005886">
    <property type="term" value="C:plasma membrane"/>
    <property type="evidence" value="ECO:0007669"/>
    <property type="project" value="TreeGrafter"/>
</dbReference>
<keyword evidence="3" id="KW-0589">Pheromone response</keyword>
<accession>A0A409YHR7</accession>
<feature type="compositionally biased region" description="Pro residues" evidence="10">
    <location>
        <begin position="423"/>
        <end position="437"/>
    </location>
</feature>
<keyword evidence="9" id="KW-0807">Transducer</keyword>
<dbReference type="InterPro" id="IPR001499">
    <property type="entry name" value="GPCR_STE3"/>
</dbReference>
<organism evidence="12 13">
    <name type="scientific">Panaeolus cyanescens</name>
    <dbReference type="NCBI Taxonomy" id="181874"/>
    <lineage>
        <taxon>Eukaryota</taxon>
        <taxon>Fungi</taxon>
        <taxon>Dikarya</taxon>
        <taxon>Basidiomycota</taxon>
        <taxon>Agaricomycotina</taxon>
        <taxon>Agaricomycetes</taxon>
        <taxon>Agaricomycetidae</taxon>
        <taxon>Agaricales</taxon>
        <taxon>Agaricineae</taxon>
        <taxon>Galeropsidaceae</taxon>
        <taxon>Panaeolus</taxon>
    </lineage>
</organism>
<evidence type="ECO:0000256" key="4">
    <source>
        <dbReference type="ARBA" id="ARBA00022692"/>
    </source>
</evidence>
<dbReference type="FunCoup" id="A0A409YHR7">
    <property type="interactions" value="80"/>
</dbReference>
<keyword evidence="7 11" id="KW-0472">Membrane</keyword>
<feature type="region of interest" description="Disordered" evidence="10">
    <location>
        <begin position="419"/>
        <end position="440"/>
    </location>
</feature>
<sequence>MALHPELAPVAIISALSLFLPLPWHWRSRNVATLSLILWLFLSNIVFGVNALMWSEGVRIRAAIWCDISTKLIIGANVALPTACLCICIHLEQVASVRHAHTSIGAKRRRQWFEAVMCFGLPMVFMALHYIVQGHRFDIIEGYGCRPTTYYSIPGIFIVWLPPVVISSIAIVFAGLALRHFLKRRLSFAAHLNASNTALTTSRYLRLMTMAALQMVWSISVTSFSMWFTASFVPLRPWTTWDDVHFEFSRIDVFIDVLTPPLLRQAYYTLWWVVPVSTWLFVAFFSFGKDAMDEYRKCFVWFRVNVLRQSPTNGLKGLTMSHVKIRAIPISNVKQPFSPQSTTQSTFTATTLAPPYSAGESSIFAVQQKQKQIELESDYSSVYSLHDPPPLGYKGPKAIGSYSDLSIITPSVMHICTENNEKPLPPIQPLTPPPPNPRLRELILTPSSLPSPSRPLTYPSFDASHRGILSSNLISPSNSP</sequence>
<dbReference type="InParanoid" id="A0A409YHR7"/>
<dbReference type="EMBL" id="NHTK01001166">
    <property type="protein sequence ID" value="PPR02536.1"/>
    <property type="molecule type" value="Genomic_DNA"/>
</dbReference>
<feature type="transmembrane region" description="Helical" evidence="11">
    <location>
        <begin position="211"/>
        <end position="233"/>
    </location>
</feature>
<dbReference type="PRINTS" id="PR00899">
    <property type="entry name" value="GPCRSTE3"/>
</dbReference>
<feature type="transmembrane region" description="Helical" evidence="11">
    <location>
        <begin position="152"/>
        <end position="178"/>
    </location>
</feature>
<evidence type="ECO:0000256" key="3">
    <source>
        <dbReference type="ARBA" id="ARBA00022507"/>
    </source>
</evidence>
<dbReference type="CDD" id="cd14966">
    <property type="entry name" value="7tmD_STE3"/>
    <property type="match status" value="1"/>
</dbReference>
<evidence type="ECO:0000313" key="12">
    <source>
        <dbReference type="EMBL" id="PPR02536.1"/>
    </source>
</evidence>
<dbReference type="PRINTS" id="PR00900">
    <property type="entry name" value="PHEROMONEAR"/>
</dbReference>
<name>A0A409YHR7_9AGAR</name>
<dbReference type="OrthoDB" id="2874149at2759"/>
<dbReference type="PANTHER" id="PTHR28097">
    <property type="entry name" value="PHEROMONE A FACTOR RECEPTOR"/>
    <property type="match status" value="1"/>
</dbReference>
<feature type="transmembrane region" description="Helical" evidence="11">
    <location>
        <begin position="31"/>
        <end position="52"/>
    </location>
</feature>
<evidence type="ECO:0000256" key="9">
    <source>
        <dbReference type="ARBA" id="ARBA00023224"/>
    </source>
</evidence>
<evidence type="ECO:0000256" key="8">
    <source>
        <dbReference type="ARBA" id="ARBA00023170"/>
    </source>
</evidence>
<dbReference type="Proteomes" id="UP000284842">
    <property type="component" value="Unassembled WGS sequence"/>
</dbReference>
<evidence type="ECO:0000313" key="13">
    <source>
        <dbReference type="Proteomes" id="UP000284842"/>
    </source>
</evidence>
<evidence type="ECO:0000256" key="10">
    <source>
        <dbReference type="SAM" id="MobiDB-lite"/>
    </source>
</evidence>
<evidence type="ECO:0000256" key="5">
    <source>
        <dbReference type="ARBA" id="ARBA00022989"/>
    </source>
</evidence>
<feature type="transmembrane region" description="Helical" evidence="11">
    <location>
        <begin position="266"/>
        <end position="287"/>
    </location>
</feature>
<dbReference type="GO" id="GO:0000750">
    <property type="term" value="P:pheromone-dependent signal transduction involved in conjugation with cellular fusion"/>
    <property type="evidence" value="ECO:0007669"/>
    <property type="project" value="TreeGrafter"/>
</dbReference>
<dbReference type="Pfam" id="PF02076">
    <property type="entry name" value="STE3"/>
    <property type="match status" value="1"/>
</dbReference>
<keyword evidence="8" id="KW-0675">Receptor</keyword>
<proteinExistence type="inferred from homology"/>
<dbReference type="PANTHER" id="PTHR28097:SF1">
    <property type="entry name" value="PHEROMONE A FACTOR RECEPTOR"/>
    <property type="match status" value="1"/>
</dbReference>